<sequence length="125" mass="13031">MTEHKTYLGPKQVLGFIANKVALGAIVSDTGVTADSNGKKIIPAGSPVGGDDSTLENEQAVLSVVSDATAQGILEFPVDVTGGPSDGTLIINGYVNENRLPDSVKITDEVKSALNGKVTFFKRNK</sequence>
<keyword evidence="2" id="KW-1185">Reference proteome</keyword>
<gene>
    <name evidence="1" type="ORF">ACFQ44_05955</name>
</gene>
<organism evidence="1 2">
    <name type="scientific">Levilactobacillus lanxiensis</name>
    <dbReference type="NCBI Taxonomy" id="2799568"/>
    <lineage>
        <taxon>Bacteria</taxon>
        <taxon>Bacillati</taxon>
        <taxon>Bacillota</taxon>
        <taxon>Bacilli</taxon>
        <taxon>Lactobacillales</taxon>
        <taxon>Lactobacillaceae</taxon>
        <taxon>Levilactobacillus</taxon>
    </lineage>
</organism>
<dbReference type="RefSeq" id="WP_203644502.1">
    <property type="nucleotide sequence ID" value="NZ_BOLN01000004.1"/>
</dbReference>
<protein>
    <recommendedName>
        <fullName evidence="3">Head decoration protein</fullName>
    </recommendedName>
</protein>
<reference evidence="2" key="1">
    <citation type="journal article" date="2019" name="Int. J. Syst. Evol. Microbiol.">
        <title>The Global Catalogue of Microorganisms (GCM) 10K type strain sequencing project: providing services to taxonomists for standard genome sequencing and annotation.</title>
        <authorList>
            <consortium name="The Broad Institute Genomics Platform"/>
            <consortium name="The Broad Institute Genome Sequencing Center for Infectious Disease"/>
            <person name="Wu L."/>
            <person name="Ma J."/>
        </authorList>
    </citation>
    <scope>NUCLEOTIDE SEQUENCE [LARGE SCALE GENOMIC DNA]</scope>
    <source>
        <strain evidence="2">CCM 8979</strain>
    </source>
</reference>
<accession>A0ABW4D504</accession>
<evidence type="ECO:0000313" key="2">
    <source>
        <dbReference type="Proteomes" id="UP001597189"/>
    </source>
</evidence>
<evidence type="ECO:0000313" key="1">
    <source>
        <dbReference type="EMBL" id="MFD1455228.1"/>
    </source>
</evidence>
<dbReference type="Proteomes" id="UP001597189">
    <property type="component" value="Unassembled WGS sequence"/>
</dbReference>
<comment type="caution">
    <text evidence="1">The sequence shown here is derived from an EMBL/GenBank/DDBJ whole genome shotgun (WGS) entry which is preliminary data.</text>
</comment>
<name>A0ABW4D504_9LACO</name>
<evidence type="ECO:0008006" key="3">
    <source>
        <dbReference type="Google" id="ProtNLM"/>
    </source>
</evidence>
<dbReference type="EMBL" id="JBHTOD010000004">
    <property type="protein sequence ID" value="MFD1455228.1"/>
    <property type="molecule type" value="Genomic_DNA"/>
</dbReference>
<proteinExistence type="predicted"/>